<dbReference type="AlphaFoldDB" id="A0A1W1EC07"/>
<accession>A0A1W1EC07</accession>
<organism evidence="1">
    <name type="scientific">hydrothermal vent metagenome</name>
    <dbReference type="NCBI Taxonomy" id="652676"/>
    <lineage>
        <taxon>unclassified sequences</taxon>
        <taxon>metagenomes</taxon>
        <taxon>ecological metagenomes</taxon>
    </lineage>
</organism>
<sequence length="421" mass="46287">MKKALTTLSLAAILATGATAASLEERVSALESQNETLTEEVLATQTGGFTLVDTGKSFNGLGPAASKVYFSKSPLSIGGYGEMYYANPKGSDDYADVYRFVTYFGYKFSDNVILNAEIEYEHGGSEGGNDKYGEVILEFMYLDYLWKDEMNFRLGHVLVPMGLVNLRHEPILFNTVQRPEVENKLLPSTWHENGALVYGRFDELGIEYTAGVVNALNINSEETRNGSNKWIRDARIGASNKGSFSPAFVGRVDYRGINGLLIGASGYYGNGSNLKNPDASDPIQDISGTTLTMFDVHATYEYGPFKAYGLYTQTNYDGADKLNSPTAVEKASGYYVNASLDVGTLAHLDYKMPVFVQYEDFNPVASTVGGLNEDKYKTKTTTIGFNFFPVDQAVIKVDYAMKDEGTKEREDIFSLGLGFVF</sequence>
<dbReference type="InterPro" id="IPR023614">
    <property type="entry name" value="Porin_dom_sf"/>
</dbReference>
<dbReference type="Gene3D" id="2.40.160.10">
    <property type="entry name" value="Porin"/>
    <property type="match status" value="1"/>
</dbReference>
<name>A0A1W1EC07_9ZZZZ</name>
<evidence type="ECO:0000313" key="1">
    <source>
        <dbReference type="EMBL" id="SFZ97570.1"/>
    </source>
</evidence>
<gene>
    <name evidence="1" type="ORF">MNB_SV-5-534</name>
</gene>
<evidence type="ECO:0008006" key="2">
    <source>
        <dbReference type="Google" id="ProtNLM"/>
    </source>
</evidence>
<protein>
    <recommendedName>
        <fullName evidence="2">Porin</fullName>
    </recommendedName>
</protein>
<dbReference type="EMBL" id="FPKX01000008">
    <property type="protein sequence ID" value="SFZ97570.1"/>
    <property type="molecule type" value="Genomic_DNA"/>
</dbReference>
<proteinExistence type="predicted"/>
<reference evidence="1" key="1">
    <citation type="submission" date="2016-10" db="EMBL/GenBank/DDBJ databases">
        <authorList>
            <person name="de Groot N.N."/>
        </authorList>
    </citation>
    <scope>NUCLEOTIDE SEQUENCE</scope>
</reference>
<dbReference type="SUPFAM" id="SSF56935">
    <property type="entry name" value="Porins"/>
    <property type="match status" value="1"/>
</dbReference>